<keyword evidence="4 6" id="KW-1133">Transmembrane helix</keyword>
<dbReference type="Pfam" id="PF00884">
    <property type="entry name" value="Sulfatase"/>
    <property type="match status" value="1"/>
</dbReference>
<dbReference type="PIRSF" id="PIRSF005091">
    <property type="entry name" value="Mmb_sulf_HI1246"/>
    <property type="match status" value="1"/>
</dbReference>
<dbReference type="CDD" id="cd16015">
    <property type="entry name" value="LTA_synthase"/>
    <property type="match status" value="1"/>
</dbReference>
<gene>
    <name evidence="8" type="ORF">ACFS6J_25780</name>
</gene>
<proteinExistence type="predicted"/>
<dbReference type="SUPFAM" id="SSF53649">
    <property type="entry name" value="Alkaline phosphatase-like"/>
    <property type="match status" value="1"/>
</dbReference>
<evidence type="ECO:0000256" key="5">
    <source>
        <dbReference type="ARBA" id="ARBA00023136"/>
    </source>
</evidence>
<dbReference type="Proteomes" id="UP001597560">
    <property type="component" value="Unassembled WGS sequence"/>
</dbReference>
<dbReference type="RefSeq" id="WP_377613265.1">
    <property type="nucleotide sequence ID" value="NZ_JBHUPA010000029.1"/>
</dbReference>
<dbReference type="Gene3D" id="3.40.720.10">
    <property type="entry name" value="Alkaline Phosphatase, subunit A"/>
    <property type="match status" value="1"/>
</dbReference>
<feature type="transmembrane region" description="Helical" evidence="6">
    <location>
        <begin position="126"/>
        <end position="155"/>
    </location>
</feature>
<keyword evidence="5 6" id="KW-0472">Membrane</keyword>
<feature type="transmembrane region" description="Helical" evidence="6">
    <location>
        <begin position="56"/>
        <end position="74"/>
    </location>
</feature>
<evidence type="ECO:0000313" key="9">
    <source>
        <dbReference type="Proteomes" id="UP001597560"/>
    </source>
</evidence>
<accession>A0ABW6B8F2</accession>
<organism evidence="8 9">
    <name type="scientific">Olivibacter jilunii</name>
    <dbReference type="NCBI Taxonomy" id="985016"/>
    <lineage>
        <taxon>Bacteria</taxon>
        <taxon>Pseudomonadati</taxon>
        <taxon>Bacteroidota</taxon>
        <taxon>Sphingobacteriia</taxon>
        <taxon>Sphingobacteriales</taxon>
        <taxon>Sphingobacteriaceae</taxon>
        <taxon>Olivibacter</taxon>
    </lineage>
</organism>
<reference evidence="9" key="1">
    <citation type="journal article" date="2019" name="Int. J. Syst. Evol. Microbiol.">
        <title>The Global Catalogue of Microorganisms (GCM) 10K type strain sequencing project: providing services to taxonomists for standard genome sequencing and annotation.</title>
        <authorList>
            <consortium name="The Broad Institute Genomics Platform"/>
            <consortium name="The Broad Institute Genome Sequencing Center for Infectious Disease"/>
            <person name="Wu L."/>
            <person name="Ma J."/>
        </authorList>
    </citation>
    <scope>NUCLEOTIDE SEQUENCE [LARGE SCALE GENOMIC DNA]</scope>
    <source>
        <strain evidence="9">KCTC 23098</strain>
    </source>
</reference>
<keyword evidence="3 6" id="KW-0812">Transmembrane</keyword>
<dbReference type="EC" id="2.7.8.-" evidence="8"/>
<evidence type="ECO:0000256" key="3">
    <source>
        <dbReference type="ARBA" id="ARBA00022692"/>
    </source>
</evidence>
<dbReference type="EMBL" id="JBHUPA010000029">
    <property type="protein sequence ID" value="MFD2965237.1"/>
    <property type="molecule type" value="Genomic_DNA"/>
</dbReference>
<dbReference type="PANTHER" id="PTHR47371:SF3">
    <property type="entry name" value="PHOSPHOGLYCEROL TRANSFERASE I"/>
    <property type="match status" value="1"/>
</dbReference>
<dbReference type="InterPro" id="IPR017850">
    <property type="entry name" value="Alkaline_phosphatase_core_sf"/>
</dbReference>
<sequence length="623" mass="71122">MNKLFGILWRYFAFWMLFAILCRAFFLAYFHEQLHLLPWMEVLKIFAYGMRMDASMAAYICAIPTLVLILRVWVDRLHISQRLSRLYVWSVVIACSLINIINFNIYREWDTLISYKAVDLFLDSPHLAIASAASSPIFLSSLLLLSLSCLGIYLARWMKIYQCTFVGINKWYKKTFTSLGLLSVVFLLIRGGWGLTPLNPSMVYFATNAFPNHAATNVSWYFINDILHAGGLHRNPYISMKNTEAKQAVAPLLKTTAGHTTRILSRSKPNVVLIILESFTADLVQSLGGERGVAPGLEKLIADGLLFDHIYASGDRTDKGMIAILSAFPTQSSKSIIKNIQKQAELPSLMSDFKEKGYHTSFYYGGESEFYNFKGYMLSHGCRKVVDQLCFPHREARSKWGVFDHATFGKQLRGLDKEKQPFFSTLLTLNNHEPFDLPGVHRFGTDNLPNLFRSTAFYTDSVLCSYLKQAKTKPWYKNTLFIIVADHGHRLPLEQWESNCPKRYRIPLLLYGDVLQPAYRGKRINKIGSQVDLAATLLNQLGYDAKPYTWSRDLLNDSTVPFAFFSWSDGWGAVNGHCQVAFDNVGKVMSYQKSLDSCQHSKEDLLHQGKAYMQEVYNQYLTY</sequence>
<keyword evidence="8" id="KW-0808">Transferase</keyword>
<dbReference type="InterPro" id="IPR012160">
    <property type="entry name" value="LtaS-like"/>
</dbReference>
<evidence type="ECO:0000259" key="7">
    <source>
        <dbReference type="Pfam" id="PF00884"/>
    </source>
</evidence>
<feature type="transmembrane region" description="Helical" evidence="6">
    <location>
        <begin position="86"/>
        <end position="106"/>
    </location>
</feature>
<dbReference type="GO" id="GO:0016740">
    <property type="term" value="F:transferase activity"/>
    <property type="evidence" value="ECO:0007669"/>
    <property type="project" value="UniProtKB-KW"/>
</dbReference>
<dbReference type="PANTHER" id="PTHR47371">
    <property type="entry name" value="LIPOTEICHOIC ACID SYNTHASE"/>
    <property type="match status" value="1"/>
</dbReference>
<feature type="transmembrane region" description="Helical" evidence="6">
    <location>
        <begin position="176"/>
        <end position="195"/>
    </location>
</feature>
<dbReference type="InterPro" id="IPR050448">
    <property type="entry name" value="OpgB/LTA_synthase_biosynth"/>
</dbReference>
<evidence type="ECO:0000256" key="1">
    <source>
        <dbReference type="ARBA" id="ARBA00004651"/>
    </source>
</evidence>
<evidence type="ECO:0000256" key="2">
    <source>
        <dbReference type="ARBA" id="ARBA00022475"/>
    </source>
</evidence>
<comment type="caution">
    <text evidence="8">The sequence shown here is derived from an EMBL/GenBank/DDBJ whole genome shotgun (WGS) entry which is preliminary data.</text>
</comment>
<evidence type="ECO:0000313" key="8">
    <source>
        <dbReference type="EMBL" id="MFD2965237.1"/>
    </source>
</evidence>
<feature type="transmembrane region" description="Helical" evidence="6">
    <location>
        <begin position="12"/>
        <end position="30"/>
    </location>
</feature>
<keyword evidence="2" id="KW-1003">Cell membrane</keyword>
<evidence type="ECO:0000256" key="4">
    <source>
        <dbReference type="ARBA" id="ARBA00022989"/>
    </source>
</evidence>
<protein>
    <submittedName>
        <fullName evidence="8">LTA synthase family protein</fullName>
        <ecNumber evidence="8">2.7.8.-</ecNumber>
    </submittedName>
</protein>
<dbReference type="InterPro" id="IPR000917">
    <property type="entry name" value="Sulfatase_N"/>
</dbReference>
<evidence type="ECO:0000256" key="6">
    <source>
        <dbReference type="SAM" id="Phobius"/>
    </source>
</evidence>
<name>A0ABW6B8F2_9SPHI</name>
<feature type="domain" description="Sulfatase N-terminal" evidence="7">
    <location>
        <begin position="269"/>
        <end position="543"/>
    </location>
</feature>
<keyword evidence="9" id="KW-1185">Reference proteome</keyword>
<comment type="subcellular location">
    <subcellularLocation>
        <location evidence="1">Cell membrane</location>
        <topology evidence="1">Multi-pass membrane protein</topology>
    </subcellularLocation>
</comment>